<dbReference type="AlphaFoldDB" id="A0A226DRT4"/>
<evidence type="ECO:0000313" key="2">
    <source>
        <dbReference type="Proteomes" id="UP000198287"/>
    </source>
</evidence>
<keyword evidence="2" id="KW-1185">Reference proteome</keyword>
<dbReference type="Proteomes" id="UP000198287">
    <property type="component" value="Unassembled WGS sequence"/>
</dbReference>
<proteinExistence type="predicted"/>
<name>A0A226DRT4_FOLCA</name>
<sequence>MSFSVTSQYSFCIAGSVGQTERFWNVLEILRDSTTTTPSAPTTPTPDPIVDGGVYTIVNSATGQFIPNEYWVDSYWELDAVPGTQFHTIYQTWRLRAGNVRYTGWVTRVVSL</sequence>
<protein>
    <submittedName>
        <fullName evidence="1">Uncharacterized protein</fullName>
    </submittedName>
</protein>
<accession>A0A226DRT4</accession>
<organism evidence="1 2">
    <name type="scientific">Folsomia candida</name>
    <name type="common">Springtail</name>
    <dbReference type="NCBI Taxonomy" id="158441"/>
    <lineage>
        <taxon>Eukaryota</taxon>
        <taxon>Metazoa</taxon>
        <taxon>Ecdysozoa</taxon>
        <taxon>Arthropoda</taxon>
        <taxon>Hexapoda</taxon>
        <taxon>Collembola</taxon>
        <taxon>Entomobryomorpha</taxon>
        <taxon>Isotomoidea</taxon>
        <taxon>Isotomidae</taxon>
        <taxon>Proisotominae</taxon>
        <taxon>Folsomia</taxon>
    </lineage>
</organism>
<reference evidence="1 2" key="1">
    <citation type="submission" date="2015-12" db="EMBL/GenBank/DDBJ databases">
        <title>The genome of Folsomia candida.</title>
        <authorList>
            <person name="Faddeeva A."/>
            <person name="Derks M.F."/>
            <person name="Anvar Y."/>
            <person name="Smit S."/>
            <person name="Van Straalen N."/>
            <person name="Roelofs D."/>
        </authorList>
    </citation>
    <scope>NUCLEOTIDE SEQUENCE [LARGE SCALE GENOMIC DNA]</scope>
    <source>
        <strain evidence="1 2">VU population</strain>
        <tissue evidence="1">Whole body</tissue>
    </source>
</reference>
<comment type="caution">
    <text evidence="1">The sequence shown here is derived from an EMBL/GenBank/DDBJ whole genome shotgun (WGS) entry which is preliminary data.</text>
</comment>
<evidence type="ECO:0000313" key="1">
    <source>
        <dbReference type="EMBL" id="OXA47923.1"/>
    </source>
</evidence>
<gene>
    <name evidence="1" type="ORF">Fcan01_17405</name>
</gene>
<dbReference type="EMBL" id="LNIX01000012">
    <property type="protein sequence ID" value="OXA47923.1"/>
    <property type="molecule type" value="Genomic_DNA"/>
</dbReference>